<dbReference type="SUPFAM" id="SSF56529">
    <property type="entry name" value="FAH"/>
    <property type="match status" value="1"/>
</dbReference>
<dbReference type="EMBL" id="RKHR01000004">
    <property type="protein sequence ID" value="ROS01686.1"/>
    <property type="molecule type" value="Genomic_DNA"/>
</dbReference>
<evidence type="ECO:0000313" key="3">
    <source>
        <dbReference type="EMBL" id="ROS01686.1"/>
    </source>
</evidence>
<evidence type="ECO:0000256" key="1">
    <source>
        <dbReference type="ARBA" id="ARBA00023239"/>
    </source>
</evidence>
<evidence type="ECO:0000259" key="2">
    <source>
        <dbReference type="Pfam" id="PF01557"/>
    </source>
</evidence>
<protein>
    <submittedName>
        <fullName evidence="3">2-oxo-3-hexenedioate decarboxylase</fullName>
    </submittedName>
</protein>
<keyword evidence="1" id="KW-0456">Lyase</keyword>
<dbReference type="AlphaFoldDB" id="A0A3N2DPH9"/>
<dbReference type="PANTHER" id="PTHR30143">
    <property type="entry name" value="ACID HYDRATASE"/>
    <property type="match status" value="1"/>
</dbReference>
<dbReference type="GO" id="GO:0008684">
    <property type="term" value="F:2-oxopent-4-enoate hydratase activity"/>
    <property type="evidence" value="ECO:0007669"/>
    <property type="project" value="TreeGrafter"/>
</dbReference>
<dbReference type="Pfam" id="PF01557">
    <property type="entry name" value="FAA_hydrolase"/>
    <property type="match status" value="1"/>
</dbReference>
<dbReference type="GO" id="GO:0005737">
    <property type="term" value="C:cytoplasm"/>
    <property type="evidence" value="ECO:0007669"/>
    <property type="project" value="TreeGrafter"/>
</dbReference>
<feature type="domain" description="Fumarylacetoacetase-like C-terminal" evidence="2">
    <location>
        <begin position="99"/>
        <end position="254"/>
    </location>
</feature>
<accession>A0A3N2DPH9</accession>
<dbReference type="RefSeq" id="WP_123712451.1">
    <property type="nucleotide sequence ID" value="NZ_RKHR01000004.1"/>
</dbReference>
<proteinExistence type="predicted"/>
<dbReference type="InterPro" id="IPR036663">
    <property type="entry name" value="Fumarylacetoacetase_C_sf"/>
</dbReference>
<organism evidence="3 4">
    <name type="scientific">Sinobacterium caligoides</name>
    <dbReference type="NCBI Taxonomy" id="933926"/>
    <lineage>
        <taxon>Bacteria</taxon>
        <taxon>Pseudomonadati</taxon>
        <taxon>Pseudomonadota</taxon>
        <taxon>Gammaproteobacteria</taxon>
        <taxon>Cellvibrionales</taxon>
        <taxon>Spongiibacteraceae</taxon>
        <taxon>Sinobacterium</taxon>
    </lineage>
</organism>
<dbReference type="Proteomes" id="UP000275394">
    <property type="component" value="Unassembled WGS sequence"/>
</dbReference>
<dbReference type="InterPro" id="IPR050772">
    <property type="entry name" value="Hydratase-Decarb/MhpD_sf"/>
</dbReference>
<dbReference type="PANTHER" id="PTHR30143:SF0">
    <property type="entry name" value="2-KETO-4-PENTENOATE HYDRATASE"/>
    <property type="match status" value="1"/>
</dbReference>
<keyword evidence="4" id="KW-1185">Reference proteome</keyword>
<sequence>MTDIAKIAEIVDRAAERAEAIGQLSENGYPLSLTEAYQVQAQSIDRRLARGEQLVGIKMGFTSRAKMIQMGVDDLIWGRLTDAMLLEEGGLIDLKNYVHPRIEPEIAFRLSAPLSGEVTLLEAMSAVEAVAPAMEIIDSRYENFKFSLQDVVADNSSSSGVVIGAWQAADCNIENLGMSLEFDGQAVEIGSSAAIMGNPYRSLVAASRLAGEAGLTLEKGWVVLAGAATAAQALKPGVHVRVVTEQLGCAEINVGEQAAQ</sequence>
<gene>
    <name evidence="3" type="ORF">EDC56_2131</name>
</gene>
<comment type="caution">
    <text evidence="3">The sequence shown here is derived from an EMBL/GenBank/DDBJ whole genome shotgun (WGS) entry which is preliminary data.</text>
</comment>
<dbReference type="OrthoDB" id="9792137at2"/>
<name>A0A3N2DPH9_9GAMM</name>
<reference evidence="3 4" key="1">
    <citation type="submission" date="2018-11" db="EMBL/GenBank/DDBJ databases">
        <title>Genomic Encyclopedia of Type Strains, Phase IV (KMG-IV): sequencing the most valuable type-strain genomes for metagenomic binning, comparative biology and taxonomic classification.</title>
        <authorList>
            <person name="Goeker M."/>
        </authorList>
    </citation>
    <scope>NUCLEOTIDE SEQUENCE [LARGE SCALE GENOMIC DNA]</scope>
    <source>
        <strain evidence="3 4">DSM 100316</strain>
    </source>
</reference>
<dbReference type="Gene3D" id="3.90.850.10">
    <property type="entry name" value="Fumarylacetoacetase-like, C-terminal domain"/>
    <property type="match status" value="1"/>
</dbReference>
<dbReference type="InterPro" id="IPR011234">
    <property type="entry name" value="Fumarylacetoacetase-like_C"/>
</dbReference>
<evidence type="ECO:0000313" key="4">
    <source>
        <dbReference type="Proteomes" id="UP000275394"/>
    </source>
</evidence>